<evidence type="ECO:0000313" key="2">
    <source>
        <dbReference type="EMBL" id="AGC60995.1"/>
    </source>
</evidence>
<dbReference type="HOGENOM" id="CLU_3292721_0_0_11"/>
<keyword evidence="3" id="KW-1185">Reference proteome</keyword>
<name>L7V394_MYCL1</name>
<evidence type="ECO:0000313" key="3">
    <source>
        <dbReference type="Proteomes" id="UP000011157"/>
    </source>
</evidence>
<accession>L7V394</accession>
<organism evidence="2 3">
    <name type="scientific">Mycobacterium liflandii (strain 128FXT)</name>
    <dbReference type="NCBI Taxonomy" id="459424"/>
    <lineage>
        <taxon>Bacteria</taxon>
        <taxon>Bacillati</taxon>
        <taxon>Actinomycetota</taxon>
        <taxon>Actinomycetes</taxon>
        <taxon>Mycobacteriales</taxon>
        <taxon>Mycobacteriaceae</taxon>
        <taxon>Mycobacterium</taxon>
        <taxon>Mycobacterium ulcerans group</taxon>
    </lineage>
</organism>
<gene>
    <name evidence="2" type="ordered locus">MULP_00966</name>
</gene>
<sequence>MALQAKIGVALEDGKSAQRGQNPAARWRKRQLGHKGHSSP</sequence>
<dbReference type="EMBL" id="CP003899">
    <property type="protein sequence ID" value="AGC60995.1"/>
    <property type="molecule type" value="Genomic_DNA"/>
</dbReference>
<dbReference type="PATRIC" id="fig|459424.11.peg.988"/>
<proteinExistence type="predicted"/>
<feature type="compositionally biased region" description="Basic residues" evidence="1">
    <location>
        <begin position="26"/>
        <end position="40"/>
    </location>
</feature>
<evidence type="ECO:0000256" key="1">
    <source>
        <dbReference type="SAM" id="MobiDB-lite"/>
    </source>
</evidence>
<reference evidence="2 3" key="1">
    <citation type="journal article" date="2013" name="J. Bacteriol.">
        <title>Complete Genome Sequence of the Frog Pathogen Mycobacterium ulcerans Ecovar Liflandii.</title>
        <authorList>
            <person name="Tobias N.J."/>
            <person name="Doig K.D."/>
            <person name="Medema M.H."/>
            <person name="Chen H."/>
            <person name="Haring V."/>
            <person name="Moore R."/>
            <person name="Seemann T."/>
            <person name="Stinear T.P."/>
        </authorList>
    </citation>
    <scope>NUCLEOTIDE SEQUENCE [LARGE SCALE GENOMIC DNA]</scope>
    <source>
        <strain evidence="2 3">128FXT</strain>
    </source>
</reference>
<feature type="region of interest" description="Disordered" evidence="1">
    <location>
        <begin position="1"/>
        <end position="40"/>
    </location>
</feature>
<dbReference type="KEGG" id="mli:MULP_00966"/>
<protein>
    <submittedName>
        <fullName evidence="2">Uncharacterized protein</fullName>
    </submittedName>
</protein>
<dbReference type="AlphaFoldDB" id="L7V394"/>
<dbReference type="Proteomes" id="UP000011157">
    <property type="component" value="Chromosome"/>
</dbReference>